<reference evidence="1" key="1">
    <citation type="submission" date="2016-08" db="EMBL/GenBank/DDBJ databases">
        <authorList>
            <person name="Seilhamer J.J."/>
        </authorList>
    </citation>
    <scope>NUCLEOTIDE SEQUENCE</scope>
    <source>
        <strain evidence="1">86</strain>
    </source>
</reference>
<evidence type="ECO:0000313" key="1">
    <source>
        <dbReference type="EMBL" id="SCM82356.1"/>
    </source>
</evidence>
<proteinExistence type="predicted"/>
<dbReference type="RefSeq" id="WP_288185035.1">
    <property type="nucleotide sequence ID" value="NZ_LT608335.1"/>
</dbReference>
<dbReference type="EMBL" id="FMJE01000005">
    <property type="protein sequence ID" value="SCM82356.1"/>
    <property type="molecule type" value="Genomic_DNA"/>
</dbReference>
<dbReference type="AlphaFoldDB" id="A0A212LXX5"/>
<sequence length="65" mass="7678">MTLLTAQEVSEQFFGGKISYWSVLKMAKSGSLPCFKRGNRYLFDLDRLTEWKTELNARPYWQQVI</sequence>
<protein>
    <submittedName>
        <fullName evidence="1">Excisionase family DNA binding domain-containing protein (Modular protein)</fullName>
    </submittedName>
</protein>
<organism evidence="1">
    <name type="scientific">uncultured Sporomusa sp</name>
    <dbReference type="NCBI Taxonomy" id="307249"/>
    <lineage>
        <taxon>Bacteria</taxon>
        <taxon>Bacillati</taxon>
        <taxon>Bacillota</taxon>
        <taxon>Negativicutes</taxon>
        <taxon>Selenomonadales</taxon>
        <taxon>Sporomusaceae</taxon>
        <taxon>Sporomusa</taxon>
        <taxon>environmental samples</taxon>
    </lineage>
</organism>
<name>A0A212LXX5_9FIRM</name>
<accession>A0A212LXX5</accession>
<gene>
    <name evidence="1" type="ORF">KL86SPO_50127</name>
</gene>